<dbReference type="EMBL" id="CABPSD010000016">
    <property type="protein sequence ID" value="VVE42849.1"/>
    <property type="molecule type" value="Genomic_DNA"/>
</dbReference>
<reference evidence="1 2" key="1">
    <citation type="submission" date="2019-08" db="EMBL/GenBank/DDBJ databases">
        <authorList>
            <person name="Peeters C."/>
        </authorList>
    </citation>
    <scope>NUCLEOTIDE SEQUENCE [LARGE SCALE GENOMIC DNA]</scope>
    <source>
        <strain evidence="1 2">LMG 31116</strain>
    </source>
</reference>
<dbReference type="AlphaFoldDB" id="A0A5E4Y271"/>
<gene>
    <name evidence="1" type="ORF">PMO31116_04206</name>
</gene>
<keyword evidence="2" id="KW-1185">Reference proteome</keyword>
<protein>
    <submittedName>
        <fullName evidence="1">Uncharacterized protein</fullName>
    </submittedName>
</protein>
<evidence type="ECO:0000313" key="1">
    <source>
        <dbReference type="EMBL" id="VVE42849.1"/>
    </source>
</evidence>
<accession>A0A5E4Y271</accession>
<evidence type="ECO:0000313" key="2">
    <source>
        <dbReference type="Proteomes" id="UP000368474"/>
    </source>
</evidence>
<proteinExistence type="predicted"/>
<organism evidence="1 2">
    <name type="scientific">Pandoraea morbifera</name>
    <dbReference type="NCBI Taxonomy" id="2508300"/>
    <lineage>
        <taxon>Bacteria</taxon>
        <taxon>Pseudomonadati</taxon>
        <taxon>Pseudomonadota</taxon>
        <taxon>Betaproteobacteria</taxon>
        <taxon>Burkholderiales</taxon>
        <taxon>Burkholderiaceae</taxon>
        <taxon>Pandoraea</taxon>
    </lineage>
</organism>
<sequence length="53" mass="5424">MHPINPATGLPMIGDDDYGVDVGGNPYGTGWNSSHPWSSSGGGYAGVLGWNGF</sequence>
<dbReference type="RefSeq" id="WP_174971592.1">
    <property type="nucleotide sequence ID" value="NZ_CABPSD010000016.1"/>
</dbReference>
<name>A0A5E4Y271_9BURK</name>
<dbReference type="Proteomes" id="UP000368474">
    <property type="component" value="Unassembled WGS sequence"/>
</dbReference>